<proteinExistence type="predicted"/>
<accession>A0A928YRR8</accession>
<evidence type="ECO:0000313" key="2">
    <source>
        <dbReference type="EMBL" id="MBE8714465.1"/>
    </source>
</evidence>
<dbReference type="EMBL" id="PRDK01000006">
    <property type="protein sequence ID" value="MBE8714465.1"/>
    <property type="molecule type" value="Genomic_DNA"/>
</dbReference>
<sequence length="254" mass="28167">MRSIFLVILTLLLVSSSPSVQKEIKVKKPQTSDISEPTPSLIESLYQSMDLASVLKFDAFEKAMQGYNTLSSKNKDIFTIIDFTLPSTDKRMVVLDMKNKKVLYHTIVSHGRNSGEKYATAFSNRHGSYQSSLGFYVTRNTYQGGNGYSLVIDGLEKGINDQAKARAVVIHGADYCSESIIKSTGRLGRSYGCPALPREVTKPIINTIKDGSLLFIYADNKEYMANTKIVKPSTERTLLAQSDEVNTTKEQAVL</sequence>
<dbReference type="PANTHER" id="PTHR38477:SF1">
    <property type="entry name" value="MUREIN L,D-TRANSPEPTIDASE CATALYTIC DOMAIN FAMILY PROTEIN"/>
    <property type="match status" value="1"/>
</dbReference>
<keyword evidence="1" id="KW-0732">Signal</keyword>
<keyword evidence="3" id="KW-1185">Reference proteome</keyword>
<feature type="chain" id="PRO_5037965826" description="L,D-transpeptidase catalytic domain" evidence="1">
    <location>
        <begin position="22"/>
        <end position="254"/>
    </location>
</feature>
<feature type="signal peptide" evidence="1">
    <location>
        <begin position="1"/>
        <end position="21"/>
    </location>
</feature>
<reference evidence="2" key="1">
    <citation type="submission" date="2018-02" db="EMBL/GenBank/DDBJ databases">
        <authorList>
            <person name="Vasarhelyi B.M."/>
            <person name="Deshmukh S."/>
            <person name="Balint B."/>
            <person name="Kukolya J."/>
        </authorList>
    </citation>
    <scope>NUCLEOTIDE SEQUENCE</scope>
    <source>
        <strain evidence="2">KB22</strain>
    </source>
</reference>
<comment type="caution">
    <text evidence="2">The sequence shown here is derived from an EMBL/GenBank/DDBJ whole genome shotgun (WGS) entry which is preliminary data.</text>
</comment>
<gene>
    <name evidence="2" type="ORF">C4F49_12305</name>
</gene>
<dbReference type="PANTHER" id="PTHR38477">
    <property type="entry name" value="HYPOTHETICAL EXPORTED PROTEIN"/>
    <property type="match status" value="1"/>
</dbReference>
<organism evidence="2 3">
    <name type="scientific">Sphingobacterium hungaricum</name>
    <dbReference type="NCBI Taxonomy" id="2082723"/>
    <lineage>
        <taxon>Bacteria</taxon>
        <taxon>Pseudomonadati</taxon>
        <taxon>Bacteroidota</taxon>
        <taxon>Sphingobacteriia</taxon>
        <taxon>Sphingobacteriales</taxon>
        <taxon>Sphingobacteriaceae</taxon>
        <taxon>Sphingobacterium</taxon>
    </lineage>
</organism>
<protein>
    <recommendedName>
        <fullName evidence="4">L,D-transpeptidase catalytic domain</fullName>
    </recommendedName>
</protein>
<evidence type="ECO:0000256" key="1">
    <source>
        <dbReference type="SAM" id="SignalP"/>
    </source>
</evidence>
<evidence type="ECO:0000313" key="3">
    <source>
        <dbReference type="Proteomes" id="UP000616201"/>
    </source>
</evidence>
<dbReference type="Pfam" id="PF13645">
    <property type="entry name" value="YkuD_2"/>
    <property type="match status" value="1"/>
</dbReference>
<name>A0A928YRR8_9SPHI</name>
<dbReference type="AlphaFoldDB" id="A0A928YRR8"/>
<dbReference type="RefSeq" id="WP_231388311.1">
    <property type="nucleotide sequence ID" value="NZ_MU158698.1"/>
</dbReference>
<dbReference type="InterPro" id="IPR032676">
    <property type="entry name" value="YkuD_2"/>
</dbReference>
<dbReference type="Proteomes" id="UP000616201">
    <property type="component" value="Unassembled WGS sequence"/>
</dbReference>
<evidence type="ECO:0008006" key="4">
    <source>
        <dbReference type="Google" id="ProtNLM"/>
    </source>
</evidence>